<keyword evidence="3" id="KW-0472">Membrane</keyword>
<feature type="transmembrane region" description="Helical" evidence="3">
    <location>
        <begin position="145"/>
        <end position="167"/>
    </location>
</feature>
<dbReference type="Proteomes" id="UP001497392">
    <property type="component" value="Unassembled WGS sequence"/>
</dbReference>
<keyword evidence="3" id="KW-0812">Transmembrane</keyword>
<dbReference type="Gene3D" id="1.10.287.1260">
    <property type="match status" value="1"/>
</dbReference>
<evidence type="ECO:0000259" key="5">
    <source>
        <dbReference type="Pfam" id="PF21082"/>
    </source>
</evidence>
<gene>
    <name evidence="6" type="primary">g5057</name>
    <name evidence="6" type="ORF">VP750_LOCUS4319</name>
</gene>
<comment type="caution">
    <text evidence="6">The sequence shown here is derived from an EMBL/GenBank/DDBJ whole genome shotgun (WGS) entry which is preliminary data.</text>
</comment>
<comment type="subcellular location">
    <subcellularLocation>
        <location evidence="1">Endomembrane system</location>
        <topology evidence="1">Multi-pass membrane protein</topology>
    </subcellularLocation>
</comment>
<evidence type="ECO:0000313" key="7">
    <source>
        <dbReference type="Proteomes" id="UP001497392"/>
    </source>
</evidence>
<evidence type="ECO:0000256" key="1">
    <source>
        <dbReference type="ARBA" id="ARBA00004127"/>
    </source>
</evidence>
<keyword evidence="7" id="KW-1185">Reference proteome</keyword>
<feature type="transmembrane region" description="Helical" evidence="3">
    <location>
        <begin position="117"/>
        <end position="139"/>
    </location>
</feature>
<sequence>MLETTIVAVQKPLKFLLRLVAGVFTIREIAEFLEIALEAHAEHEHIAPSWLVEVLSKAMAGLDNAAHLALEATEVALIIFGVWVALRMKDHVVSSMLKSRIQDIRTDSISDKAFEQVVLPLSGMGSWAAVVIGALMSLHVLGINLAPLLTVGGISGIVVGLSAQAVLGNMVSGLNLYISRPFVAGERVDIMTGSGGKVLSAYVEEVSPMRTHLRDDSWRPYVIPNKVLAELIISNESRILQSDSVSFYNRMRSYHFTAVVRYQDFDKLESILKDYKRFMSESPHIDNSLPTHVHLAGFASDGLHINVHAHSTPSASRAYASFKQELLLEMGKCLKNNGADFAWKDHVEFTSGLEALTNGSAGSEISSQLANMAAS</sequence>
<comment type="similarity">
    <text evidence="2">Belongs to the MscS (TC 1.A.23) family.</text>
</comment>
<dbReference type="InterPro" id="IPR011014">
    <property type="entry name" value="MscS_channel_TM-2"/>
</dbReference>
<feature type="transmembrane region" description="Helical" evidence="3">
    <location>
        <begin position="65"/>
        <end position="86"/>
    </location>
</feature>
<dbReference type="InterPro" id="IPR010920">
    <property type="entry name" value="LSM_dom_sf"/>
</dbReference>
<evidence type="ECO:0000256" key="2">
    <source>
        <dbReference type="ARBA" id="ARBA00008017"/>
    </source>
</evidence>
<organism evidence="6 7">
    <name type="scientific">Coccomyxa viridis</name>
    <dbReference type="NCBI Taxonomy" id="1274662"/>
    <lineage>
        <taxon>Eukaryota</taxon>
        <taxon>Viridiplantae</taxon>
        <taxon>Chlorophyta</taxon>
        <taxon>core chlorophytes</taxon>
        <taxon>Trebouxiophyceae</taxon>
        <taxon>Trebouxiophyceae incertae sedis</taxon>
        <taxon>Coccomyxaceae</taxon>
        <taxon>Coccomyxa</taxon>
    </lineage>
</organism>
<accession>A0ABP1FVT7</accession>
<protein>
    <submittedName>
        <fullName evidence="6">G5057 protein</fullName>
    </submittedName>
</protein>
<dbReference type="PANTHER" id="PTHR30566:SF5">
    <property type="entry name" value="MECHANOSENSITIVE ION CHANNEL PROTEIN 1, MITOCHONDRIAL-RELATED"/>
    <property type="match status" value="1"/>
</dbReference>
<keyword evidence="3" id="KW-1133">Transmembrane helix</keyword>
<dbReference type="Pfam" id="PF00924">
    <property type="entry name" value="MS_channel_2nd"/>
    <property type="match status" value="1"/>
</dbReference>
<dbReference type="SUPFAM" id="SSF50182">
    <property type="entry name" value="Sm-like ribonucleoproteins"/>
    <property type="match status" value="1"/>
</dbReference>
<name>A0ABP1FVT7_9CHLO</name>
<evidence type="ECO:0000313" key="6">
    <source>
        <dbReference type="EMBL" id="CAL5222660.1"/>
    </source>
</evidence>
<evidence type="ECO:0000256" key="3">
    <source>
        <dbReference type="SAM" id="Phobius"/>
    </source>
</evidence>
<dbReference type="PANTHER" id="PTHR30566">
    <property type="entry name" value="YNAI-RELATED MECHANOSENSITIVE ION CHANNEL"/>
    <property type="match status" value="1"/>
</dbReference>
<feature type="domain" description="Mechanosensitive ion channel MscS C-terminal" evidence="5">
    <location>
        <begin position="263"/>
        <end position="341"/>
    </location>
</feature>
<dbReference type="EMBL" id="CAXHTA020000007">
    <property type="protein sequence ID" value="CAL5222660.1"/>
    <property type="molecule type" value="Genomic_DNA"/>
</dbReference>
<proteinExistence type="inferred from homology"/>
<dbReference type="SUPFAM" id="SSF82861">
    <property type="entry name" value="Mechanosensitive channel protein MscS (YggB), transmembrane region"/>
    <property type="match status" value="1"/>
</dbReference>
<feature type="domain" description="Mechanosensitive ion channel MscS" evidence="4">
    <location>
        <begin position="166"/>
        <end position="237"/>
    </location>
</feature>
<reference evidence="6 7" key="1">
    <citation type="submission" date="2024-06" db="EMBL/GenBank/DDBJ databases">
        <authorList>
            <person name="Kraege A."/>
            <person name="Thomma B."/>
        </authorList>
    </citation>
    <scope>NUCLEOTIDE SEQUENCE [LARGE SCALE GENOMIC DNA]</scope>
</reference>
<dbReference type="InterPro" id="IPR049278">
    <property type="entry name" value="MS_channel_C"/>
</dbReference>
<evidence type="ECO:0000259" key="4">
    <source>
        <dbReference type="Pfam" id="PF00924"/>
    </source>
</evidence>
<dbReference type="InterPro" id="IPR006685">
    <property type="entry name" value="MscS_channel_2nd"/>
</dbReference>
<dbReference type="Pfam" id="PF21082">
    <property type="entry name" value="MS_channel_3rd"/>
    <property type="match status" value="1"/>
</dbReference>